<dbReference type="EMBL" id="JAODUO010000527">
    <property type="protein sequence ID" value="KAK2178823.1"/>
    <property type="molecule type" value="Genomic_DNA"/>
</dbReference>
<feature type="compositionally biased region" description="Acidic residues" evidence="1">
    <location>
        <begin position="217"/>
        <end position="231"/>
    </location>
</feature>
<feature type="transmembrane region" description="Helical" evidence="2">
    <location>
        <begin position="451"/>
        <end position="473"/>
    </location>
</feature>
<feature type="compositionally biased region" description="Polar residues" evidence="1">
    <location>
        <begin position="732"/>
        <end position="750"/>
    </location>
</feature>
<dbReference type="GO" id="GO:0034976">
    <property type="term" value="P:response to endoplasmic reticulum stress"/>
    <property type="evidence" value="ECO:0007669"/>
    <property type="project" value="TreeGrafter"/>
</dbReference>
<accession>A0AAD9NS88</accession>
<feature type="compositionally biased region" description="Basic and acidic residues" evidence="1">
    <location>
        <begin position="625"/>
        <end position="639"/>
    </location>
</feature>
<evidence type="ECO:0000313" key="3">
    <source>
        <dbReference type="EMBL" id="KAK2178823.1"/>
    </source>
</evidence>
<feature type="transmembrane region" description="Helical" evidence="2">
    <location>
        <begin position="72"/>
        <end position="92"/>
    </location>
</feature>
<dbReference type="GO" id="GO:0005783">
    <property type="term" value="C:endoplasmic reticulum"/>
    <property type="evidence" value="ECO:0007669"/>
    <property type="project" value="TreeGrafter"/>
</dbReference>
<name>A0AAD9NS88_RIDPI</name>
<feature type="compositionally biased region" description="Low complexity" evidence="1">
    <location>
        <begin position="581"/>
        <end position="616"/>
    </location>
</feature>
<dbReference type="AlphaFoldDB" id="A0AAD9NS88"/>
<keyword evidence="4" id="KW-1185">Reference proteome</keyword>
<dbReference type="GO" id="GO:1904294">
    <property type="term" value="P:positive regulation of ERAD pathway"/>
    <property type="evidence" value="ECO:0007669"/>
    <property type="project" value="TreeGrafter"/>
</dbReference>
<dbReference type="InterPro" id="IPR019144">
    <property type="entry name" value="Membralin"/>
</dbReference>
<feature type="transmembrane region" description="Helical" evidence="2">
    <location>
        <begin position="479"/>
        <end position="497"/>
    </location>
</feature>
<proteinExistence type="predicted"/>
<feature type="region of interest" description="Disordered" evidence="1">
    <location>
        <begin position="149"/>
        <end position="289"/>
    </location>
</feature>
<evidence type="ECO:0000313" key="4">
    <source>
        <dbReference type="Proteomes" id="UP001209878"/>
    </source>
</evidence>
<feature type="region of interest" description="Disordered" evidence="1">
    <location>
        <begin position="571"/>
        <end position="662"/>
    </location>
</feature>
<dbReference type="PANTHER" id="PTHR21650:SF4">
    <property type="entry name" value="MEMBRALIN"/>
    <property type="match status" value="1"/>
</dbReference>
<feature type="compositionally biased region" description="Low complexity" evidence="1">
    <location>
        <begin position="232"/>
        <end position="247"/>
    </location>
</feature>
<feature type="region of interest" description="Disordered" evidence="1">
    <location>
        <begin position="683"/>
        <end position="761"/>
    </location>
</feature>
<dbReference type="PANTHER" id="PTHR21650">
    <property type="entry name" value="MEMBRALIN/KINETOCHORE PROTEIN NUF2"/>
    <property type="match status" value="1"/>
</dbReference>
<organism evidence="3 4">
    <name type="scientific">Ridgeia piscesae</name>
    <name type="common">Tubeworm</name>
    <dbReference type="NCBI Taxonomy" id="27915"/>
    <lineage>
        <taxon>Eukaryota</taxon>
        <taxon>Metazoa</taxon>
        <taxon>Spiralia</taxon>
        <taxon>Lophotrochozoa</taxon>
        <taxon>Annelida</taxon>
        <taxon>Polychaeta</taxon>
        <taxon>Sedentaria</taxon>
        <taxon>Canalipalpata</taxon>
        <taxon>Sabellida</taxon>
        <taxon>Siboglinidae</taxon>
        <taxon>Ridgeia</taxon>
    </lineage>
</organism>
<sequence length="761" mass="83954">MANLGPPAANLAAAAAADNNNRPGQNNNNQVPPAMHNPLQNVRDRLFHAMFYRIALTYARAIPRPVRRMLEFAILLKACIVLFVLAYIHIVFARAPIHCLQHVQDTWPRNGILRVEIVKNVSPDYTITKSYEKEYSDIDLSLDTFVVPSDTSPDVNDGVENATATETGDTDTKSSDKEDTAAGVTTSSDTDTQKSDTGDVETIASDSETSDPVRDDGDTESGGDTASDDTDTQTSDVDTTTTTPSSSKAVEKLGDDKVKEERVEGLESNETSGENETDDTVKPQKKPDRSMQLFKETLSEFEMLAKVVWPDEKYIVEYSLEYGFLRLSPKTRQRLNITVLLVTLDPTKDKCFGDSFSRFLLNEFLGYDDILMSSIKQLAEQEDYKGFLRNVVTGEHYRFVSMWMARSSYLAAAFIMLIFTLSVSMLLRYSHHQIFVFIVDLLQMLELNTHIAFPAAPLLTVILALVGMEAIMSEFFNDTTTAFYIILVVWIADQYDAICCHTNISKRHWLRFFYLYHFAFYAYHYRFNGQYSGLALVTSWLFIQHSMIYFFHHYELPAIQQQAQIQQLLAQTPPPAPPPAGTDTTPQDTAPAGDTASSPNDTSTDTNNDAADAADNLTVGGVVSSHDDSQVNSHSEPDSTPKQTVSLASQQNGDTSSKSVVEQPCADSAMNKASVDAVVEACGTDEGGSSHRHSDNGHSTSVSDMSPSDTHSQVSDTLRHRLTQGCHDSDASESNSVTGSPDTTRAQGAVTTRLIGRESQV</sequence>
<keyword evidence="2" id="KW-0472">Membrane</keyword>
<feature type="compositionally biased region" description="Basic and acidic residues" evidence="1">
    <location>
        <begin position="279"/>
        <end position="289"/>
    </location>
</feature>
<evidence type="ECO:0000256" key="1">
    <source>
        <dbReference type="SAM" id="MobiDB-lite"/>
    </source>
</evidence>
<evidence type="ECO:0000256" key="2">
    <source>
        <dbReference type="SAM" id="Phobius"/>
    </source>
</evidence>
<reference evidence="3" key="1">
    <citation type="journal article" date="2023" name="Mol. Biol. Evol.">
        <title>Third-Generation Sequencing Reveals the Adaptive Role of the Epigenome in Three Deep-Sea Polychaetes.</title>
        <authorList>
            <person name="Perez M."/>
            <person name="Aroh O."/>
            <person name="Sun Y."/>
            <person name="Lan Y."/>
            <person name="Juniper S.K."/>
            <person name="Young C.R."/>
            <person name="Angers B."/>
            <person name="Qian P.Y."/>
        </authorList>
    </citation>
    <scope>NUCLEOTIDE SEQUENCE</scope>
    <source>
        <strain evidence="3">R07B-5</strain>
    </source>
</reference>
<comment type="caution">
    <text evidence="3">The sequence shown here is derived from an EMBL/GenBank/DDBJ whole genome shotgun (WGS) entry which is preliminary data.</text>
</comment>
<dbReference type="Pfam" id="PF09746">
    <property type="entry name" value="Membralin"/>
    <property type="match status" value="2"/>
</dbReference>
<feature type="transmembrane region" description="Helical" evidence="2">
    <location>
        <begin position="409"/>
        <end position="430"/>
    </location>
</feature>
<protein>
    <recommendedName>
        <fullName evidence="5">Membralin</fullName>
    </recommendedName>
</protein>
<dbReference type="Proteomes" id="UP001209878">
    <property type="component" value="Unassembled WGS sequence"/>
</dbReference>
<evidence type="ECO:0008006" key="5">
    <source>
        <dbReference type="Google" id="ProtNLM"/>
    </source>
</evidence>
<gene>
    <name evidence="3" type="ORF">NP493_527g01020</name>
</gene>
<feature type="compositionally biased region" description="Basic and acidic residues" evidence="1">
    <location>
        <begin position="249"/>
        <end position="265"/>
    </location>
</feature>
<keyword evidence="2" id="KW-0812">Transmembrane</keyword>
<feature type="transmembrane region" description="Helical" evidence="2">
    <location>
        <begin position="531"/>
        <end position="551"/>
    </location>
</feature>
<feature type="compositionally biased region" description="Polar residues" evidence="1">
    <location>
        <begin position="640"/>
        <end position="660"/>
    </location>
</feature>
<feature type="compositionally biased region" description="Polar residues" evidence="1">
    <location>
        <begin position="697"/>
        <end position="716"/>
    </location>
</feature>
<feature type="compositionally biased region" description="Basic and acidic residues" evidence="1">
    <location>
        <begin position="170"/>
        <end position="180"/>
    </location>
</feature>
<keyword evidence="2" id="KW-1133">Transmembrane helix</keyword>